<dbReference type="Proteomes" id="UP000659124">
    <property type="component" value="Unassembled WGS sequence"/>
</dbReference>
<reference evidence="1 2" key="1">
    <citation type="submission" date="2020-09" db="EMBL/GenBank/DDBJ databases">
        <title>Genome sequences of type strains of Chitinophaga qingshengii and Chitinophaga varians.</title>
        <authorList>
            <person name="Kittiwongwattana C."/>
        </authorList>
    </citation>
    <scope>NUCLEOTIDE SEQUENCE [LARGE SCALE GENOMIC DNA]</scope>
    <source>
        <strain evidence="1 2">JCM 30026</strain>
    </source>
</reference>
<protein>
    <recommendedName>
        <fullName evidence="3">Bacteriocin</fullName>
    </recommendedName>
</protein>
<dbReference type="EMBL" id="JACVFC010000001">
    <property type="protein sequence ID" value="MBC9929132.1"/>
    <property type="molecule type" value="Genomic_DNA"/>
</dbReference>
<evidence type="ECO:0000313" key="2">
    <source>
        <dbReference type="Proteomes" id="UP000659124"/>
    </source>
</evidence>
<evidence type="ECO:0000313" key="1">
    <source>
        <dbReference type="EMBL" id="MBC9929132.1"/>
    </source>
</evidence>
<sequence length="56" mass="6242">MKKKTMQKLKLEKIRIAALHPAQVKTPAGRTGETFFCPSHPGNCYTDECPPTSQII</sequence>
<name>A0ABR7TFL5_9BACT</name>
<evidence type="ECO:0008006" key="3">
    <source>
        <dbReference type="Google" id="ProtNLM"/>
    </source>
</evidence>
<dbReference type="RefSeq" id="WP_188086280.1">
    <property type="nucleotide sequence ID" value="NZ_JACVFC010000001.1"/>
</dbReference>
<comment type="caution">
    <text evidence="1">The sequence shown here is derived from an EMBL/GenBank/DDBJ whole genome shotgun (WGS) entry which is preliminary data.</text>
</comment>
<proteinExistence type="predicted"/>
<keyword evidence="2" id="KW-1185">Reference proteome</keyword>
<gene>
    <name evidence="1" type="ORF">ICL07_02030</name>
</gene>
<accession>A0ABR7TFL5</accession>
<organism evidence="1 2">
    <name type="scientific">Chitinophaga qingshengii</name>
    <dbReference type="NCBI Taxonomy" id="1569794"/>
    <lineage>
        <taxon>Bacteria</taxon>
        <taxon>Pseudomonadati</taxon>
        <taxon>Bacteroidota</taxon>
        <taxon>Chitinophagia</taxon>
        <taxon>Chitinophagales</taxon>
        <taxon>Chitinophagaceae</taxon>
        <taxon>Chitinophaga</taxon>
    </lineage>
</organism>